<protein>
    <submittedName>
        <fullName evidence="1">Uncharacterized protein</fullName>
    </submittedName>
</protein>
<comment type="caution">
    <text evidence="1">The sequence shown here is derived from an EMBL/GenBank/DDBJ whole genome shotgun (WGS) entry which is preliminary data.</text>
</comment>
<evidence type="ECO:0000313" key="1">
    <source>
        <dbReference type="EMBL" id="KAK8192589.1"/>
    </source>
</evidence>
<keyword evidence="2" id="KW-1185">Reference proteome</keyword>
<evidence type="ECO:0000313" key="2">
    <source>
        <dbReference type="Proteomes" id="UP001320706"/>
    </source>
</evidence>
<accession>A0ACC3S2M2</accession>
<proteinExistence type="predicted"/>
<dbReference type="EMBL" id="JAMKPW020000044">
    <property type="protein sequence ID" value="KAK8192589.1"/>
    <property type="molecule type" value="Genomic_DNA"/>
</dbReference>
<gene>
    <name evidence="1" type="ORF">M8818_007759</name>
</gene>
<reference evidence="1" key="1">
    <citation type="submission" date="2024-02" db="EMBL/GenBank/DDBJ databases">
        <title>Metagenome Assembled Genome of Zalaria obscura JY119.</title>
        <authorList>
            <person name="Vighnesh L."/>
            <person name="Jagadeeshwari U."/>
            <person name="Venkata Ramana C."/>
            <person name="Sasikala C."/>
        </authorList>
    </citation>
    <scope>NUCLEOTIDE SEQUENCE</scope>
    <source>
        <strain evidence="1">JY119</strain>
    </source>
</reference>
<organism evidence="1 2">
    <name type="scientific">Zalaria obscura</name>
    <dbReference type="NCBI Taxonomy" id="2024903"/>
    <lineage>
        <taxon>Eukaryota</taxon>
        <taxon>Fungi</taxon>
        <taxon>Dikarya</taxon>
        <taxon>Ascomycota</taxon>
        <taxon>Pezizomycotina</taxon>
        <taxon>Dothideomycetes</taxon>
        <taxon>Dothideomycetidae</taxon>
        <taxon>Dothideales</taxon>
        <taxon>Zalariaceae</taxon>
        <taxon>Zalaria</taxon>
    </lineage>
</organism>
<dbReference type="Proteomes" id="UP001320706">
    <property type="component" value="Unassembled WGS sequence"/>
</dbReference>
<sequence>MSAQPTIPPRPSRAQGASSTLQQDAPIIPPRPARSTERSVSPRRAEYTRSPLNEPPVSMNNGKLYSQKNLSASDLPGRPPSVSLPSIGQEGLEYASFDSQENLNGSSEQTQTRNVAPDLPIYAPRASVPQSTAKTRIATVTRTDSSQAAAAGIGKAQTETNLEPSSHPLRGRSSFTRSNLSLNQTDTPPPGSSHGDHEQGIPEIGIQVPMLRFAGDVQAPSPSPFAQTESPGIGFFNDGSKSRNHNRKRSSRQEFGPPGSYGMHGHGQEPKDQFEKAWYQRHPEALVREHREYDPGHPKHDWALSSDDLNKLVRDSASRGIGMATSPDVVGTPSEQIGYLASEEYSSRMASPKPTPTPLSSLKKRTSSGASHLHAASPLRKQSFPFNEGKHDTALESEAEEDVIHIDPPQRRGSKVNGGGPVDGREDLGPEGGNTEEEGGWIDERGNGVPILASDEVAKNPEAEWMQPAVSPEQERKGSNYFGDSDGAPAYQSGRRGSRSQSRPSSRPSSMHGEPLSRFVSREGAEGSGMGTPLEEIEEYEPLFPEDDEGHKKPKSQADRLRPELARHHFPSQDVWEDTPTSLQLQTTVETPQMPEDESKEPESATQPSAVFESPEKEQARKEGPIASDRAHFLHPTTEKLANKNFKPGVLEEVESSRPGMRHRFPSRDIWEDTPDSLQLQTTVDTPQTDEQQEMFSPPDAKKPEIPSRPQKQPEVPARPARTAAKDAPSIPDRPKPQVPVRPARPSRSESQESAPLSKVTSAGSAGSAAASETSATSNVTSPPVPKTKPTVPARAAGVANKFAQLKAGFMNDLNSRLQLGPQAPPKPAEKEEEKEVAEKKPLEDARKGRARGPARRKPAAAAAEEGEKKEANTISFSISSPQTIFQIDDTGALHVPSQHDSAPLPSNASADVKAAETAIEQTATANTTAAAPPAEMQSTPAPSAPAATAPDSIVTEKEKLSGFTPEAIGAPGDTPEPRLDPVSVERGEAIRPVLEEALKESDPDLSGGAQGAEAREQKKEAEAVSDQVAEAALSSSRPAEAAESSTRAQTSTEPQSSTTSSQTQTGQQDISVTGPKGEKEAFTTYLGGAARKEGNVVVLEDGSEVVGEMDERHRSETTGHGIPWLVTKASNPYTNTCVGNGPRLPYTSAGRRPGMTVWFTTRTERNMGGERRRGLVMAFPTRTTLDMEVRGGKADGKTDRDTVSRTQEER</sequence>
<name>A0ACC3S2M2_9PEZI</name>